<dbReference type="InterPro" id="IPR050855">
    <property type="entry name" value="NDM-1-like"/>
</dbReference>
<evidence type="ECO:0000313" key="3">
    <source>
        <dbReference type="Proteomes" id="UP001552594"/>
    </source>
</evidence>
<dbReference type="PANTHER" id="PTHR42951">
    <property type="entry name" value="METALLO-BETA-LACTAMASE DOMAIN-CONTAINING"/>
    <property type="match status" value="1"/>
</dbReference>
<proteinExistence type="predicted"/>
<protein>
    <submittedName>
        <fullName evidence="2">MBL fold metallo-hydrolase</fullName>
    </submittedName>
</protein>
<dbReference type="SUPFAM" id="SSF56281">
    <property type="entry name" value="Metallo-hydrolase/oxidoreductase"/>
    <property type="match status" value="1"/>
</dbReference>
<dbReference type="Gene3D" id="3.60.15.10">
    <property type="entry name" value="Ribonuclease Z/Hydroxyacylglutathione hydrolase-like"/>
    <property type="match status" value="1"/>
</dbReference>
<dbReference type="Pfam" id="PF00753">
    <property type="entry name" value="Lactamase_B"/>
    <property type="match status" value="1"/>
</dbReference>
<reference evidence="2 3" key="1">
    <citation type="submission" date="2024-06" db="EMBL/GenBank/DDBJ databases">
        <title>The Natural Products Discovery Center: Release of the First 8490 Sequenced Strains for Exploring Actinobacteria Biosynthetic Diversity.</title>
        <authorList>
            <person name="Kalkreuter E."/>
            <person name="Kautsar S.A."/>
            <person name="Yang D."/>
            <person name="Bader C.D."/>
            <person name="Teijaro C.N."/>
            <person name="Fluegel L."/>
            <person name="Davis C.M."/>
            <person name="Simpson J.R."/>
            <person name="Lauterbach L."/>
            <person name="Steele A.D."/>
            <person name="Gui C."/>
            <person name="Meng S."/>
            <person name="Li G."/>
            <person name="Viehrig K."/>
            <person name="Ye F."/>
            <person name="Su P."/>
            <person name="Kiefer A.F."/>
            <person name="Nichols A."/>
            <person name="Cepeda A.J."/>
            <person name="Yan W."/>
            <person name="Fan B."/>
            <person name="Jiang Y."/>
            <person name="Adhikari A."/>
            <person name="Zheng C.-J."/>
            <person name="Schuster L."/>
            <person name="Cowan T.M."/>
            <person name="Smanski M.J."/>
            <person name="Chevrette M.G."/>
            <person name="De Carvalho L.P.S."/>
            <person name="Shen B."/>
        </authorList>
    </citation>
    <scope>NUCLEOTIDE SEQUENCE [LARGE SCALE GENOMIC DNA]</scope>
    <source>
        <strain evidence="2 3">NPDC052347</strain>
    </source>
</reference>
<dbReference type="CDD" id="cd07721">
    <property type="entry name" value="yflN-like_MBL-fold"/>
    <property type="match status" value="1"/>
</dbReference>
<comment type="caution">
    <text evidence="2">The sequence shown here is derived from an EMBL/GenBank/DDBJ whole genome shotgun (WGS) entry which is preliminary data.</text>
</comment>
<dbReference type="EMBL" id="JBFAUK010000008">
    <property type="protein sequence ID" value="MEV5507488.1"/>
    <property type="molecule type" value="Genomic_DNA"/>
</dbReference>
<dbReference type="RefSeq" id="WP_109278178.1">
    <property type="nucleotide sequence ID" value="NZ_JBFAUK010000008.1"/>
</dbReference>
<evidence type="ECO:0000259" key="1">
    <source>
        <dbReference type="SMART" id="SM00849"/>
    </source>
</evidence>
<evidence type="ECO:0000313" key="2">
    <source>
        <dbReference type="EMBL" id="MEV5507488.1"/>
    </source>
</evidence>
<dbReference type="SMART" id="SM00849">
    <property type="entry name" value="Lactamase_B"/>
    <property type="match status" value="1"/>
</dbReference>
<organism evidence="2 3">
    <name type="scientific">Streptomyces orinoci</name>
    <name type="common">Streptoverticillium orinoci</name>
    <dbReference type="NCBI Taxonomy" id="67339"/>
    <lineage>
        <taxon>Bacteria</taxon>
        <taxon>Bacillati</taxon>
        <taxon>Actinomycetota</taxon>
        <taxon>Actinomycetes</taxon>
        <taxon>Kitasatosporales</taxon>
        <taxon>Streptomycetaceae</taxon>
        <taxon>Streptomyces</taxon>
    </lineage>
</organism>
<sequence length="234" mass="24700">METTQLTADIWMFRFTAGQAYALRLPEGWALIDTGLPGHAPEILAALAELGAAPADLRHIFLTHYHFDHTGSAAELAAATGAEILAGAADAPVIRGEAPEVPIAFAGDWERELFATVQAQLTEVPAPTPCRVDRELTDGDLLDWGLPALAVHVPGHTPGSMALHLPDSGVLFTGDTIANHPQVMLGVFNTDRDQAVASFHKQARLDVSTALFGHGEPLVGGAGEKLRAAAAELR</sequence>
<accession>A0ABV3JX74</accession>
<dbReference type="InterPro" id="IPR001279">
    <property type="entry name" value="Metallo-B-lactamas"/>
</dbReference>
<dbReference type="InterPro" id="IPR036866">
    <property type="entry name" value="RibonucZ/Hydroxyglut_hydro"/>
</dbReference>
<keyword evidence="3" id="KW-1185">Reference proteome</keyword>
<dbReference type="PANTHER" id="PTHR42951:SF17">
    <property type="entry name" value="METALLO-BETA-LACTAMASE DOMAIN-CONTAINING PROTEIN"/>
    <property type="match status" value="1"/>
</dbReference>
<feature type="domain" description="Metallo-beta-lactamase" evidence="1">
    <location>
        <begin position="17"/>
        <end position="214"/>
    </location>
</feature>
<name>A0ABV3JX74_STRON</name>
<dbReference type="Proteomes" id="UP001552594">
    <property type="component" value="Unassembled WGS sequence"/>
</dbReference>
<gene>
    <name evidence="2" type="ORF">AB0L16_13550</name>
</gene>